<dbReference type="AlphaFoldDB" id="A0A5C2H3E4"/>
<evidence type="ECO:0000256" key="4">
    <source>
        <dbReference type="RuleBase" id="RU364072"/>
    </source>
</evidence>
<dbReference type="Pfam" id="PF00364">
    <property type="entry name" value="Biotin_lipoyl"/>
    <property type="match status" value="1"/>
</dbReference>
<dbReference type="SUPFAM" id="SSF51230">
    <property type="entry name" value="Single hybrid motif"/>
    <property type="match status" value="1"/>
</dbReference>
<dbReference type="UniPathway" id="UPA00094"/>
<keyword evidence="5" id="KW-0436">Ligase</keyword>
<dbReference type="NCBIfam" id="TIGR00531">
    <property type="entry name" value="BCCP"/>
    <property type="match status" value="1"/>
</dbReference>
<proteinExistence type="predicted"/>
<dbReference type="PRINTS" id="PR01071">
    <property type="entry name" value="ACOABIOTINCC"/>
</dbReference>
<reference evidence="5" key="2">
    <citation type="submission" date="2019-09" db="EMBL/GenBank/DDBJ databases">
        <title>Taxonomic note: a critical rebuttal of the proposed division of the genus Arcobacter into six genera, emended descriptions of Arcobacter anaerophilus and the genus Arcobacter, and an assessment of genus-level boundaries for Epsilonproteobacteria using in silico genomic comparator tools.</title>
        <authorList>
            <person name="On S.L.W."/>
            <person name="Miller W.G."/>
            <person name="Biggs P."/>
            <person name="Cornelius A."/>
            <person name="Vandamme P."/>
        </authorList>
    </citation>
    <scope>NUCLEOTIDE SEQUENCE [LARGE SCALE GENOMIC DNA]</scope>
    <source>
        <strain evidence="5">LMG 26638</strain>
    </source>
</reference>
<sequence length="155" mass="16388">MDFKEIKELIRVFDKSELNKLKVKDGEFEISMQSGFEGTVVTTTAAPVAASSAPVASAPVAAPAAPVASESAAPVSGDAINSPMVGTFYASPSPESPAFVKVGDTVKKGQTLCILEAMKIMNEVEAEFDCKIVEILVEDGSPVEYDMPIFVVEKL</sequence>
<dbReference type="InterPro" id="IPR000089">
    <property type="entry name" value="Biotin_lipoyl"/>
</dbReference>
<keyword evidence="6" id="KW-1185">Reference proteome</keyword>
<dbReference type="RefSeq" id="WP_130232208.1">
    <property type="nucleotide sequence ID" value="NZ_BMEF01000014.1"/>
</dbReference>
<name>A0A5C2H3E4_9BACT</name>
<evidence type="ECO:0000256" key="2">
    <source>
        <dbReference type="ARBA" id="ARBA00017562"/>
    </source>
</evidence>
<reference evidence="5" key="1">
    <citation type="submission" date="2019-09" db="EMBL/GenBank/DDBJ databases">
        <title>Complete genome sequencing of four Arcobacter species reveals a diverse suite of mobile elements.</title>
        <authorList>
            <person name="Miller W.G."/>
            <person name="Yee E."/>
            <person name="Bono J.L."/>
        </authorList>
    </citation>
    <scope>NUCLEOTIDE SEQUENCE [LARGE SCALE GENOMIC DNA]</scope>
    <source>
        <strain evidence="5">LMG 26638</strain>
    </source>
</reference>
<dbReference type="EMBL" id="CP035928">
    <property type="protein sequence ID" value="QEP33233.1"/>
    <property type="molecule type" value="Genomic_DNA"/>
</dbReference>
<dbReference type="OrthoDB" id="9811735at2"/>
<evidence type="ECO:0000313" key="6">
    <source>
        <dbReference type="Proteomes" id="UP000322726"/>
    </source>
</evidence>
<evidence type="ECO:0000256" key="3">
    <source>
        <dbReference type="ARBA" id="ARBA00023267"/>
    </source>
</evidence>
<dbReference type="GO" id="GO:0003989">
    <property type="term" value="F:acetyl-CoA carboxylase activity"/>
    <property type="evidence" value="ECO:0007669"/>
    <property type="project" value="InterPro"/>
</dbReference>
<dbReference type="PROSITE" id="PS50968">
    <property type="entry name" value="BIOTINYL_LIPOYL"/>
    <property type="match status" value="1"/>
</dbReference>
<dbReference type="InterPro" id="IPR011053">
    <property type="entry name" value="Single_hybrid_motif"/>
</dbReference>
<dbReference type="PANTHER" id="PTHR45266:SF3">
    <property type="entry name" value="OXALOACETATE DECARBOXYLASE ALPHA CHAIN"/>
    <property type="match status" value="1"/>
</dbReference>
<dbReference type="Gene3D" id="2.40.50.100">
    <property type="match status" value="1"/>
</dbReference>
<dbReference type="InterPro" id="IPR001249">
    <property type="entry name" value="AcCoA_biotinCC"/>
</dbReference>
<dbReference type="PANTHER" id="PTHR45266">
    <property type="entry name" value="OXALOACETATE DECARBOXYLASE ALPHA CHAIN"/>
    <property type="match status" value="1"/>
</dbReference>
<evidence type="ECO:0000256" key="1">
    <source>
        <dbReference type="ARBA" id="ARBA00003761"/>
    </source>
</evidence>
<dbReference type="Proteomes" id="UP000322726">
    <property type="component" value="Chromosome"/>
</dbReference>
<gene>
    <name evidence="5" type="primary">accB</name>
    <name evidence="5" type="ORF">APAC_0062</name>
</gene>
<comment type="pathway">
    <text evidence="4">Lipid metabolism; fatty acid biosynthesis.</text>
</comment>
<keyword evidence="4" id="KW-0444">Lipid biosynthesis</keyword>
<keyword evidence="4" id="KW-0276">Fatty acid metabolism</keyword>
<dbReference type="KEGG" id="apai:APAC_0062"/>
<dbReference type="CDD" id="cd06850">
    <property type="entry name" value="biotinyl_domain"/>
    <property type="match status" value="1"/>
</dbReference>
<dbReference type="GO" id="GO:0009317">
    <property type="term" value="C:acetyl-CoA carboxylase complex"/>
    <property type="evidence" value="ECO:0007669"/>
    <property type="project" value="InterPro"/>
</dbReference>
<organism evidence="5 6">
    <name type="scientific">Malaciobacter pacificus</name>
    <dbReference type="NCBI Taxonomy" id="1080223"/>
    <lineage>
        <taxon>Bacteria</taxon>
        <taxon>Pseudomonadati</taxon>
        <taxon>Campylobacterota</taxon>
        <taxon>Epsilonproteobacteria</taxon>
        <taxon>Campylobacterales</taxon>
        <taxon>Arcobacteraceae</taxon>
        <taxon>Malaciobacter</taxon>
    </lineage>
</organism>
<comment type="function">
    <text evidence="1 4">This protein is a component of the acetyl coenzyme A carboxylase complex; first, biotin carboxylase catalyzes the carboxylation of the carrier protein and then the transcarboxylase transfers the carboxyl group to form malonyl-CoA.</text>
</comment>
<keyword evidence="4" id="KW-0443">Lipid metabolism</keyword>
<accession>A0A5C2H3E4</accession>
<dbReference type="InterPro" id="IPR050709">
    <property type="entry name" value="Biotin_Carboxyl_Carrier/Decarb"/>
</dbReference>
<evidence type="ECO:0000313" key="5">
    <source>
        <dbReference type="EMBL" id="QEP33233.1"/>
    </source>
</evidence>
<dbReference type="FunFam" id="2.40.50.100:FF:000003">
    <property type="entry name" value="Acetyl-CoA carboxylase biotin carboxyl carrier protein"/>
    <property type="match status" value="1"/>
</dbReference>
<keyword evidence="4" id="KW-0275">Fatty acid biosynthesis</keyword>
<protein>
    <recommendedName>
        <fullName evidence="2 4">Biotin carboxyl carrier protein of acetyl-CoA carboxylase</fullName>
    </recommendedName>
</protein>
<keyword evidence="3 4" id="KW-0092">Biotin</keyword>
<dbReference type="GO" id="GO:0006633">
    <property type="term" value="P:fatty acid biosynthetic process"/>
    <property type="evidence" value="ECO:0007669"/>
    <property type="project" value="UniProtKB-UniPathway"/>
</dbReference>